<name>A0ACC1PRI9_9PEZI</name>
<gene>
    <name evidence="1" type="ORF">NUW58_g264</name>
</gene>
<dbReference type="Proteomes" id="UP001143856">
    <property type="component" value="Unassembled WGS sequence"/>
</dbReference>
<organism evidence="1 2">
    <name type="scientific">Xylaria curta</name>
    <dbReference type="NCBI Taxonomy" id="42375"/>
    <lineage>
        <taxon>Eukaryota</taxon>
        <taxon>Fungi</taxon>
        <taxon>Dikarya</taxon>
        <taxon>Ascomycota</taxon>
        <taxon>Pezizomycotina</taxon>
        <taxon>Sordariomycetes</taxon>
        <taxon>Xylariomycetidae</taxon>
        <taxon>Xylariales</taxon>
        <taxon>Xylariaceae</taxon>
        <taxon>Xylaria</taxon>
    </lineage>
</organism>
<reference evidence="1" key="1">
    <citation type="submission" date="2022-10" db="EMBL/GenBank/DDBJ databases">
        <title>Genome Sequence of Xylaria curta.</title>
        <authorList>
            <person name="Buettner E."/>
        </authorList>
    </citation>
    <scope>NUCLEOTIDE SEQUENCE</scope>
    <source>
        <strain evidence="1">Babe10</strain>
    </source>
</reference>
<sequence length="1408" mass="154510">MESISSTDPRGPRPASPDTVAQVSDVSGSEVIRLDDENFEEHHAPTATPTITPPLATTSPWLPYTLRWIPLCLILSFCLLLDFAVVVVHIISSKNFGLAEDDGSTAIAIGSKFVPTLLAVVFSLLATVLLDDVKRTEPFARMASSAGATAEQSLTWTANTWWPFPSPLGKGKLPLFSATLVFVLGSLVVSPLSSTLLATQVVVFDEQQSFKQLNLGSLMPIQPAPVATTYFRTISNILRNVSTSAWITDDYVVLPFWPGNLSTIPLSPILSGEVETWSARTTIFSVDLNCKPIEFRLNNLVPSSAIGDANFSITLASQSGCTIDLEFGNFSTEASLLESNVDNYGGAGTHDLGNGEPKYSIHGCSENEILISSTEWGYAHLRDNVSGPSFKNLSASGQACQNTYYVGNATASVTMGPGQSRIAVNAAEYHLTKKPIAAAIVNTTAFDSIFFDSNWTIHLAAANRESFLHFAGPANLLATLYQFSPEQVIADASIAQNMQRIRKQFFAELLHNSFELMTVANAVDLPGSVITTSPRVVVVPGVAITLEVVLSLLCILLMTILYTTRPSRRFLRLGVDPATVVGVAKLLSNNPPTLTAFTESSNGTSINLNQSLSKFHFTLAEGQIEVVEKAALKDPPGDHRARGRFYNESLEDGSANRPKNHKAFSLCHLSLLLVLLSLTLAAIAKLYQLAQSEGLYNTIFVYNINISIGGSRLGAINPASLLTTLTAVIISNWWGSFDNTLREVQPYLALAKSPVSGYRGVAISYKSSYLLWVAYRAARRSHWVLLLVSTGTFLAQILTVAMSSLWTRDPGALTELITVPRALELRSVPIIVRDQSPNRYQLVSDGLVVDSLLSNLTTSWMYGATTQLTLQGPDPPWSVDGWSFVPSALNITASPYIQRTGNSSELSFLSINVTIQSPAVRARLECSPYNLIDNEAQWLTKWDLTDKTNWNRTANPRNLTIGFELGLRGDGRYDNSFYPEESSWGGKRTSFFVNDRRLNCCENRTTESVGLASIGYWSANLAPDSFYPYIAETWPTNFTVKWIRGRPLEGIMGAGEQPNDIEKHLIWVEQPQMVALNCQPIIETANSQVTVDVDTGRVISYEILEVPRVDREAWNHPWVVHRHGFDSYSPHGDFAATRSLIYLPEINVTVSHGVLFITGLLGVADMSSIMGEYIGHEQERFGTEDIQEQTFNFRQPGLNVDYMTYAMLSLVNFDHQQLLDAATLERTANRTFSTMYQHFVNNDVSLTAGGHAYQPLGEKLPDIGDRLERRRRDIKDTTTANTTGRQEIIMQISRPVELLNISTPAAWICMVILAYLIVSCSVLIVASRQYNRLLPVPTTTIADTAALVAGSTKLLKLSRLRSTSSIKSDGNILAKLGWFNDAEGQKRWGIELSDGDGETNRASLDSIG</sequence>
<accession>A0ACC1PRI9</accession>
<protein>
    <submittedName>
        <fullName evidence="1">Uncharacterized protein</fullName>
    </submittedName>
</protein>
<evidence type="ECO:0000313" key="1">
    <source>
        <dbReference type="EMBL" id="KAJ2998606.1"/>
    </source>
</evidence>
<proteinExistence type="predicted"/>
<evidence type="ECO:0000313" key="2">
    <source>
        <dbReference type="Proteomes" id="UP001143856"/>
    </source>
</evidence>
<keyword evidence="2" id="KW-1185">Reference proteome</keyword>
<comment type="caution">
    <text evidence="1">The sequence shown here is derived from an EMBL/GenBank/DDBJ whole genome shotgun (WGS) entry which is preliminary data.</text>
</comment>
<dbReference type="EMBL" id="JAPDGR010000022">
    <property type="protein sequence ID" value="KAJ2998606.1"/>
    <property type="molecule type" value="Genomic_DNA"/>
</dbReference>